<dbReference type="AlphaFoldDB" id="A0A161XY18"/>
<keyword evidence="2" id="KW-1185">Reference proteome</keyword>
<dbReference type="PATRIC" id="fig|1365250.3.peg.1873"/>
<proteinExistence type="predicted"/>
<evidence type="ECO:0000313" key="2">
    <source>
        <dbReference type="Proteomes" id="UP000076643"/>
    </source>
</evidence>
<dbReference type="Proteomes" id="UP000076643">
    <property type="component" value="Unassembled WGS sequence"/>
</dbReference>
<gene>
    <name evidence="1" type="ORF">N475_13240</name>
</gene>
<dbReference type="EMBL" id="AUYB01000098">
    <property type="protein sequence ID" value="KZN39718.1"/>
    <property type="molecule type" value="Genomic_DNA"/>
</dbReference>
<reference evidence="1 2" key="1">
    <citation type="submission" date="2013-07" db="EMBL/GenBank/DDBJ databases">
        <title>Comparative Genomic and Metabolomic Analysis of Twelve Strains of Pseudoalteromonas luteoviolacea.</title>
        <authorList>
            <person name="Vynne N.G."/>
            <person name="Mansson M."/>
            <person name="Gram L."/>
        </authorList>
    </citation>
    <scope>NUCLEOTIDE SEQUENCE [LARGE SCALE GENOMIC DNA]</scope>
    <source>
        <strain evidence="1 2">DSM 6061</strain>
    </source>
</reference>
<organism evidence="1 2">
    <name type="scientific">Pseudoalteromonas luteoviolacea DSM 6061</name>
    <dbReference type="NCBI Taxonomy" id="1365250"/>
    <lineage>
        <taxon>Bacteria</taxon>
        <taxon>Pseudomonadati</taxon>
        <taxon>Pseudomonadota</taxon>
        <taxon>Gammaproteobacteria</taxon>
        <taxon>Alteromonadales</taxon>
        <taxon>Pseudoalteromonadaceae</taxon>
        <taxon>Pseudoalteromonas</taxon>
    </lineage>
</organism>
<name>A0A161XY18_9GAMM</name>
<comment type="caution">
    <text evidence="1">The sequence shown here is derived from an EMBL/GenBank/DDBJ whole genome shotgun (WGS) entry which is preliminary data.</text>
</comment>
<protein>
    <submittedName>
        <fullName evidence="1">Uncharacterized protein</fullName>
    </submittedName>
</protein>
<sequence>MRFLPEEFMGYNVEPTDIKQFTELCYMLGRLGQVQIKTIQGYEYPKNYYSATFIGKGSSCSIFMNCYSPLVAFGVIRERGILFEQNATLESLIAHHYPYIKVLTPKELAVGIQPSHLSAFSPKGRAAIEY</sequence>
<dbReference type="RefSeq" id="WP_063365076.1">
    <property type="nucleotide sequence ID" value="NZ_AQHB01000022.1"/>
</dbReference>
<accession>A0A161XY18</accession>
<evidence type="ECO:0000313" key="1">
    <source>
        <dbReference type="EMBL" id="KZN39718.1"/>
    </source>
</evidence>